<name>B0C4C8_ACAM1</name>
<gene>
    <name evidence="1" type="ordered locus">AM1_3683</name>
</gene>
<dbReference type="AlphaFoldDB" id="B0C4C8"/>
<dbReference type="EMBL" id="CP000828">
    <property type="protein sequence ID" value="ABW28672.1"/>
    <property type="molecule type" value="Genomic_DNA"/>
</dbReference>
<organism evidence="1 2">
    <name type="scientific">Acaryochloris marina (strain MBIC 11017)</name>
    <dbReference type="NCBI Taxonomy" id="329726"/>
    <lineage>
        <taxon>Bacteria</taxon>
        <taxon>Bacillati</taxon>
        <taxon>Cyanobacteriota</taxon>
        <taxon>Cyanophyceae</taxon>
        <taxon>Acaryochloridales</taxon>
        <taxon>Acaryochloridaceae</taxon>
        <taxon>Acaryochloris</taxon>
    </lineage>
</organism>
<dbReference type="Proteomes" id="UP000000268">
    <property type="component" value="Chromosome"/>
</dbReference>
<accession>B0C4C8</accession>
<sequence>MELRGHFKLRNLVSRDSSSEDLTPDYMSGVSLLKLSDF</sequence>
<dbReference type="KEGG" id="amr:AM1_3683"/>
<reference evidence="1 2" key="1">
    <citation type="journal article" date="2008" name="Proc. Natl. Acad. Sci. U.S.A.">
        <title>Niche adaptation and genome expansion in the chlorophyll d-producing cyanobacterium Acaryochloris marina.</title>
        <authorList>
            <person name="Swingley W.D."/>
            <person name="Chen M."/>
            <person name="Cheung P.C."/>
            <person name="Conrad A.L."/>
            <person name="Dejesa L.C."/>
            <person name="Hao J."/>
            <person name="Honchak B.M."/>
            <person name="Karbach L.E."/>
            <person name="Kurdoglu A."/>
            <person name="Lahiri S."/>
            <person name="Mastrian S.D."/>
            <person name="Miyashita H."/>
            <person name="Page L."/>
            <person name="Ramakrishna P."/>
            <person name="Satoh S."/>
            <person name="Sattley W.M."/>
            <person name="Shimada Y."/>
            <person name="Taylor H.L."/>
            <person name="Tomo T."/>
            <person name="Tsuchiya T."/>
            <person name="Wang Z.T."/>
            <person name="Raymond J."/>
            <person name="Mimuro M."/>
            <person name="Blankenship R.E."/>
            <person name="Touchman J.W."/>
        </authorList>
    </citation>
    <scope>NUCLEOTIDE SEQUENCE [LARGE SCALE GENOMIC DNA]</scope>
    <source>
        <strain evidence="2">MBIC 11017</strain>
    </source>
</reference>
<dbReference type="HOGENOM" id="CLU_3323235_0_0_3"/>
<evidence type="ECO:0000313" key="2">
    <source>
        <dbReference type="Proteomes" id="UP000000268"/>
    </source>
</evidence>
<evidence type="ECO:0000313" key="1">
    <source>
        <dbReference type="EMBL" id="ABW28672.1"/>
    </source>
</evidence>
<keyword evidence="2" id="KW-1185">Reference proteome</keyword>
<proteinExistence type="predicted"/>
<protein>
    <submittedName>
        <fullName evidence="1">Uncharacterized protein</fullName>
    </submittedName>
</protein>